<organism evidence="4">
    <name type="scientific">uncultured Caudovirales phage</name>
    <dbReference type="NCBI Taxonomy" id="2100421"/>
    <lineage>
        <taxon>Viruses</taxon>
        <taxon>Duplodnaviria</taxon>
        <taxon>Heunggongvirae</taxon>
        <taxon>Uroviricota</taxon>
        <taxon>Caudoviricetes</taxon>
        <taxon>Peduoviridae</taxon>
        <taxon>Maltschvirus</taxon>
        <taxon>Maltschvirus maltsch</taxon>
    </lineage>
</organism>
<dbReference type="InterPro" id="IPR010985">
    <property type="entry name" value="Ribbon_hlx_hlx"/>
</dbReference>
<name>A0A6J5S2A1_9CAUD</name>
<evidence type="ECO:0000313" key="3">
    <source>
        <dbReference type="EMBL" id="CAB4184100.1"/>
    </source>
</evidence>
<dbReference type="InterPro" id="IPR013321">
    <property type="entry name" value="Arc_rbn_hlx_hlx"/>
</dbReference>
<gene>
    <name evidence="3" type="ORF">UFOVP1108_37</name>
    <name evidence="4" type="ORF">UFOVP1377_41</name>
    <name evidence="5" type="ORF">UFOVP1472_10</name>
    <name evidence="6" type="ORF">UFOVP1559_28</name>
    <name evidence="2" type="ORF">UFOVP604_37</name>
</gene>
<proteinExistence type="predicted"/>
<dbReference type="Pfam" id="PF03869">
    <property type="entry name" value="Arc"/>
    <property type="match status" value="1"/>
</dbReference>
<protein>
    <submittedName>
        <fullName evidence="4">Arc-like DNA binding domain containing protein</fullName>
    </submittedName>
</protein>
<dbReference type="SUPFAM" id="SSF47598">
    <property type="entry name" value="Ribbon-helix-helix"/>
    <property type="match status" value="1"/>
</dbReference>
<evidence type="ECO:0000313" key="5">
    <source>
        <dbReference type="EMBL" id="CAB4215431.1"/>
    </source>
</evidence>
<evidence type="ECO:0000259" key="1">
    <source>
        <dbReference type="Pfam" id="PF03869"/>
    </source>
</evidence>
<dbReference type="EMBL" id="LR797320">
    <property type="protein sequence ID" value="CAB4202708.1"/>
    <property type="molecule type" value="Genomic_DNA"/>
</dbReference>
<evidence type="ECO:0000313" key="2">
    <source>
        <dbReference type="EMBL" id="CAB4152945.1"/>
    </source>
</evidence>
<dbReference type="Gene3D" id="1.10.1220.10">
    <property type="entry name" value="Met repressor-like"/>
    <property type="match status" value="1"/>
</dbReference>
<evidence type="ECO:0000313" key="6">
    <source>
        <dbReference type="EMBL" id="CAB5230034.1"/>
    </source>
</evidence>
<dbReference type="EMBL" id="LR797426">
    <property type="protein sequence ID" value="CAB4215431.1"/>
    <property type="molecule type" value="Genomic_DNA"/>
</dbReference>
<sequence>MTEKIKDRYMTVRLPADIERELRKMAERNTRTLAAQILHYLKQSLAREST</sequence>
<dbReference type="EMBL" id="LR797051">
    <property type="protein sequence ID" value="CAB4184100.1"/>
    <property type="molecule type" value="Genomic_DNA"/>
</dbReference>
<accession>A0A6J5S2A1</accession>
<dbReference type="GO" id="GO:0003677">
    <property type="term" value="F:DNA binding"/>
    <property type="evidence" value="ECO:0007669"/>
    <property type="project" value="InterPro"/>
</dbReference>
<dbReference type="InterPro" id="IPR005569">
    <property type="entry name" value="Arc_DNA-bd_dom"/>
</dbReference>
<dbReference type="GO" id="GO:0006355">
    <property type="term" value="P:regulation of DNA-templated transcription"/>
    <property type="evidence" value="ECO:0007669"/>
    <property type="project" value="InterPro"/>
</dbReference>
<dbReference type="EMBL" id="LR796580">
    <property type="protein sequence ID" value="CAB4152945.1"/>
    <property type="molecule type" value="Genomic_DNA"/>
</dbReference>
<evidence type="ECO:0000313" key="4">
    <source>
        <dbReference type="EMBL" id="CAB4202708.1"/>
    </source>
</evidence>
<reference evidence="4" key="1">
    <citation type="submission" date="2020-05" db="EMBL/GenBank/DDBJ databases">
        <authorList>
            <person name="Chiriac C."/>
            <person name="Salcher M."/>
            <person name="Ghai R."/>
            <person name="Kavagutti S V."/>
        </authorList>
    </citation>
    <scope>NUCLEOTIDE SEQUENCE</scope>
</reference>
<dbReference type="EMBL" id="LR798412">
    <property type="protein sequence ID" value="CAB5230034.1"/>
    <property type="molecule type" value="Genomic_DNA"/>
</dbReference>
<feature type="domain" description="Arc-like DNA binding" evidence="1">
    <location>
        <begin position="11"/>
        <end position="49"/>
    </location>
</feature>